<dbReference type="Proteomes" id="UP000028922">
    <property type="component" value="Unassembled WGS sequence"/>
</dbReference>
<name>A0A086CGR2_9CHRO</name>
<proteinExistence type="predicted"/>
<dbReference type="AlphaFoldDB" id="A0A086CGR2"/>
<sequence length="138" mass="16015">MERGLMWLPLLVFFSWLTWNGWNEYQKLEAYSLWSKGFDTAKYDIYSVIGLKNKQVTWGQPKRNIPNNLPSFSLNDVQSVTLLINNNVADLDNLPKKGIALIRFIFKKSDEPTITIPFTDISLAAQWTGYLDNLRLKE</sequence>
<dbReference type="EMBL" id="JPSP01000008">
    <property type="protein sequence ID" value="KFF41376.1"/>
    <property type="molecule type" value="Genomic_DNA"/>
</dbReference>
<protein>
    <submittedName>
        <fullName evidence="1">Uncharacterized protein</fullName>
    </submittedName>
</protein>
<dbReference type="eggNOG" id="ENOG5031GFC">
    <property type="taxonomic scope" value="Bacteria"/>
</dbReference>
<accession>A0A086CGR2</accession>
<comment type="caution">
    <text evidence="1">The sequence shown here is derived from an EMBL/GenBank/DDBJ whole genome shotgun (WGS) entry which is preliminary data.</text>
</comment>
<gene>
    <name evidence="1" type="ORF">ucyna2_00798</name>
</gene>
<dbReference type="PATRIC" id="fig|1527444.3.peg.758"/>
<organism evidence="1 2">
    <name type="scientific">Candidatus Atelocyanobacterium thalassa isolate SIO64986</name>
    <dbReference type="NCBI Taxonomy" id="1527444"/>
    <lineage>
        <taxon>Bacteria</taxon>
        <taxon>Bacillati</taxon>
        <taxon>Cyanobacteriota</taxon>
        <taxon>Cyanophyceae</taxon>
        <taxon>Oscillatoriophycideae</taxon>
        <taxon>Chroococcales</taxon>
        <taxon>Aphanothecaceae</taxon>
        <taxon>Candidatus Atelocyanobacterium</taxon>
        <taxon>Candidatus Atelocyanobacterium thalassae</taxon>
    </lineage>
</organism>
<evidence type="ECO:0000313" key="1">
    <source>
        <dbReference type="EMBL" id="KFF41376.1"/>
    </source>
</evidence>
<evidence type="ECO:0000313" key="2">
    <source>
        <dbReference type="Proteomes" id="UP000028922"/>
    </source>
</evidence>
<dbReference type="STRING" id="1527444.ucyna2_00798"/>
<reference evidence="1 2" key="1">
    <citation type="submission" date="2014-08" db="EMBL/GenBank/DDBJ databases">
        <title>Comparative genomics reveals surprising divergence of two closely related strains of uncultivated UCYN-A cyanobacteria.</title>
        <authorList>
            <person name="Bombar D."/>
            <person name="Heller P."/>
            <person name="Sanchez-Baracaldo P."/>
            <person name="Carter B.J."/>
            <person name="Zert J.P."/>
        </authorList>
    </citation>
    <scope>NUCLEOTIDE SEQUENCE [LARGE SCALE GENOMIC DNA]</scope>
</reference>